<evidence type="ECO:0000256" key="13">
    <source>
        <dbReference type="ARBA" id="ARBA00023242"/>
    </source>
</evidence>
<evidence type="ECO:0000256" key="1">
    <source>
        <dbReference type="ARBA" id="ARBA00004123"/>
    </source>
</evidence>
<keyword evidence="6" id="KW-0053">Apoptosis</keyword>
<comment type="subcellular location">
    <subcellularLocation>
        <location evidence="2">Cytoplasm</location>
    </subcellularLocation>
    <subcellularLocation>
        <location evidence="1">Nucleus</location>
    </subcellularLocation>
</comment>
<dbReference type="AlphaFoldDB" id="A0ABC8RTG7"/>
<evidence type="ECO:0000256" key="6">
    <source>
        <dbReference type="ARBA" id="ARBA00022703"/>
    </source>
</evidence>
<evidence type="ECO:0000256" key="16">
    <source>
        <dbReference type="ARBA" id="ARBA00032491"/>
    </source>
</evidence>
<keyword evidence="19" id="KW-1185">Reference proteome</keyword>
<dbReference type="PANTHER" id="PTHR15189">
    <property type="entry name" value="BRISC AND BRCA1-A COMPLEX MEMBER 2"/>
    <property type="match status" value="1"/>
</dbReference>
<evidence type="ECO:0000313" key="19">
    <source>
        <dbReference type="Proteomes" id="UP001642360"/>
    </source>
</evidence>
<comment type="similarity">
    <text evidence="15">Belongs to the BABAM2 family.</text>
</comment>
<evidence type="ECO:0000256" key="14">
    <source>
        <dbReference type="ARBA" id="ARBA00023306"/>
    </source>
</evidence>
<dbReference type="GO" id="GO:0005737">
    <property type="term" value="C:cytoplasm"/>
    <property type="evidence" value="ECO:0007669"/>
    <property type="project" value="UniProtKB-SubCell"/>
</dbReference>
<reference evidence="18 19" key="1">
    <citation type="submission" date="2024-02" db="EMBL/GenBank/DDBJ databases">
        <authorList>
            <person name="Vignale AGUSTIN F."/>
            <person name="Sosa J E."/>
            <person name="Modenutti C."/>
        </authorList>
    </citation>
    <scope>NUCLEOTIDE SEQUENCE [LARGE SCALE GENOMIC DNA]</scope>
</reference>
<comment type="caution">
    <text evidence="18">The sequence shown here is derived from an EMBL/GenBank/DDBJ whole genome shotgun (WGS) entry which is preliminary data.</text>
</comment>
<evidence type="ECO:0000256" key="10">
    <source>
        <dbReference type="ARBA" id="ARBA00022786"/>
    </source>
</evidence>
<keyword evidence="5" id="KW-0132">Cell division</keyword>
<gene>
    <name evidence="18" type="ORF">ILEXP_LOCUS16221</name>
</gene>
<dbReference type="EMBL" id="CAUOFW020001726">
    <property type="protein sequence ID" value="CAK9148291.1"/>
    <property type="molecule type" value="Genomic_DNA"/>
</dbReference>
<evidence type="ECO:0000256" key="15">
    <source>
        <dbReference type="ARBA" id="ARBA00025766"/>
    </source>
</evidence>
<evidence type="ECO:0000256" key="11">
    <source>
        <dbReference type="ARBA" id="ARBA00022853"/>
    </source>
</evidence>
<keyword evidence="7" id="KW-0677">Repeat</keyword>
<evidence type="ECO:0000256" key="17">
    <source>
        <dbReference type="ARBA" id="ARBA00032630"/>
    </source>
</evidence>
<dbReference type="GO" id="GO:0005634">
    <property type="term" value="C:nucleus"/>
    <property type="evidence" value="ECO:0007669"/>
    <property type="project" value="UniProtKB-SubCell"/>
</dbReference>
<evidence type="ECO:0000256" key="9">
    <source>
        <dbReference type="ARBA" id="ARBA00022776"/>
    </source>
</evidence>
<evidence type="ECO:0000256" key="12">
    <source>
        <dbReference type="ARBA" id="ARBA00023204"/>
    </source>
</evidence>
<protein>
    <recommendedName>
        <fullName evidence="3">BRISC and BRCA1-A complex member 2</fullName>
    </recommendedName>
    <alternativeName>
        <fullName evidence="16">BRCA1-A complex subunit BRE</fullName>
    </alternativeName>
    <alternativeName>
        <fullName evidence="17">BRCA1/BRCA2-containing complex subunit 45</fullName>
    </alternativeName>
</protein>
<proteinExistence type="inferred from homology"/>
<keyword evidence="4" id="KW-0963">Cytoplasm</keyword>
<dbReference type="GO" id="GO:0051301">
    <property type="term" value="P:cell division"/>
    <property type="evidence" value="ECO:0007669"/>
    <property type="project" value="UniProtKB-KW"/>
</dbReference>
<keyword evidence="14" id="KW-0131">Cell cycle</keyword>
<accession>A0ABC8RTG7</accession>
<dbReference type="GO" id="GO:0006281">
    <property type="term" value="P:DNA repair"/>
    <property type="evidence" value="ECO:0007669"/>
    <property type="project" value="UniProtKB-KW"/>
</dbReference>
<organism evidence="18 19">
    <name type="scientific">Ilex paraguariensis</name>
    <name type="common">yerba mate</name>
    <dbReference type="NCBI Taxonomy" id="185542"/>
    <lineage>
        <taxon>Eukaryota</taxon>
        <taxon>Viridiplantae</taxon>
        <taxon>Streptophyta</taxon>
        <taxon>Embryophyta</taxon>
        <taxon>Tracheophyta</taxon>
        <taxon>Spermatophyta</taxon>
        <taxon>Magnoliopsida</taxon>
        <taxon>eudicotyledons</taxon>
        <taxon>Gunneridae</taxon>
        <taxon>Pentapetalae</taxon>
        <taxon>asterids</taxon>
        <taxon>campanulids</taxon>
        <taxon>Aquifoliales</taxon>
        <taxon>Aquifoliaceae</taxon>
        <taxon>Ilex</taxon>
    </lineage>
</organism>
<keyword evidence="8" id="KW-0227">DNA damage</keyword>
<keyword evidence="13" id="KW-0539">Nucleus</keyword>
<dbReference type="Pfam" id="PF06113">
    <property type="entry name" value="BRE"/>
    <property type="match status" value="1"/>
</dbReference>
<evidence type="ECO:0000256" key="8">
    <source>
        <dbReference type="ARBA" id="ARBA00022763"/>
    </source>
</evidence>
<keyword evidence="10" id="KW-0833">Ubl conjugation pathway</keyword>
<evidence type="ECO:0000256" key="5">
    <source>
        <dbReference type="ARBA" id="ARBA00022618"/>
    </source>
</evidence>
<keyword evidence="11" id="KW-0156">Chromatin regulator</keyword>
<dbReference type="GO" id="GO:0006325">
    <property type="term" value="P:chromatin organization"/>
    <property type="evidence" value="ECO:0007669"/>
    <property type="project" value="UniProtKB-KW"/>
</dbReference>
<keyword evidence="9" id="KW-0498">Mitosis</keyword>
<evidence type="ECO:0000256" key="2">
    <source>
        <dbReference type="ARBA" id="ARBA00004496"/>
    </source>
</evidence>
<dbReference type="Proteomes" id="UP001642360">
    <property type="component" value="Unassembled WGS sequence"/>
</dbReference>
<dbReference type="PANTHER" id="PTHR15189:SF7">
    <property type="entry name" value="BRISC AND BRCA1-A COMPLEX MEMBER 2"/>
    <property type="match status" value="1"/>
</dbReference>
<keyword evidence="12" id="KW-0234">DNA repair</keyword>
<evidence type="ECO:0000256" key="3">
    <source>
        <dbReference type="ARBA" id="ARBA00019438"/>
    </source>
</evidence>
<sequence>MAYHRKRVGKVDDDRLKFEISTIFSREGIEMYMSSGVDKEEVKFSVPLLDMDINKMVIGCTWRHQQKIFLQVIFPIGKKYLVAPSAPRLKLVSSPELKALFPIEEFRLPPWLNGMCMAEYLPTLEEMLESQIGDAVSSIEVRRKFIVALAPLFGRPVEADPVCILQILRDFM</sequence>
<evidence type="ECO:0000256" key="4">
    <source>
        <dbReference type="ARBA" id="ARBA00022490"/>
    </source>
</evidence>
<name>A0ABC8RTG7_9AQUA</name>
<evidence type="ECO:0000256" key="7">
    <source>
        <dbReference type="ARBA" id="ARBA00022737"/>
    </source>
</evidence>
<dbReference type="InterPro" id="IPR010358">
    <property type="entry name" value="BRE"/>
</dbReference>
<evidence type="ECO:0000313" key="18">
    <source>
        <dbReference type="EMBL" id="CAK9148291.1"/>
    </source>
</evidence>